<dbReference type="PANTHER" id="PTHR13696">
    <property type="entry name" value="P-LOOP CONTAINING NUCLEOSIDE TRIPHOSPHATE HYDROLASE"/>
    <property type="match status" value="1"/>
</dbReference>
<feature type="domain" description="AAA" evidence="5">
    <location>
        <begin position="18"/>
        <end position="193"/>
    </location>
</feature>
<dbReference type="Proteomes" id="UP000568839">
    <property type="component" value="Unassembled WGS sequence"/>
</dbReference>
<dbReference type="InterPro" id="IPR025669">
    <property type="entry name" value="AAA_dom"/>
</dbReference>
<dbReference type="PANTHER" id="PTHR13696:SF52">
    <property type="entry name" value="PARA FAMILY PROTEIN CT_582"/>
    <property type="match status" value="1"/>
</dbReference>
<accession>A0A841Q2H3</accession>
<evidence type="ECO:0000256" key="4">
    <source>
        <dbReference type="ARBA" id="ARBA00071824"/>
    </source>
</evidence>
<dbReference type="InterPro" id="IPR027417">
    <property type="entry name" value="P-loop_NTPase"/>
</dbReference>
<dbReference type="Pfam" id="PF13614">
    <property type="entry name" value="AAA_31"/>
    <property type="match status" value="1"/>
</dbReference>
<dbReference type="InterPro" id="IPR050678">
    <property type="entry name" value="DNA_Partitioning_ATPase"/>
</dbReference>
<evidence type="ECO:0000313" key="6">
    <source>
        <dbReference type="EMBL" id="MBB6450588.1"/>
    </source>
</evidence>
<sequence length="268" mass="29115">MVQVYSNREGKVVGILAKVMAIANQKGGVGKTTSAVNLSACLAYIGHRVLLVDIDPQGNATSGTGIEKGDVDACVYNLLVEDVDTPNLIYPSTVENLFVLPATIQLSGAEIELVPTISREIRLKKGLSEVEDEYDYIIIDCPPSLGLLTINALTAAQEVLIPVQCEYYALEGLSQLLNTIRLVQKHLNTNLKIEGVLLTMLDARTNLGVQVIDEVKKYFRDKVFQTVVPRNVRLGEAPSHGKPIVLYDPKSRGANVYLELAKEVVAGA</sequence>
<keyword evidence="7" id="KW-1185">Reference proteome</keyword>
<dbReference type="CDD" id="cd02042">
    <property type="entry name" value="ParAB_family"/>
    <property type="match status" value="1"/>
</dbReference>
<dbReference type="SUPFAM" id="SSF52540">
    <property type="entry name" value="P-loop containing nucleoside triphosphate hydrolases"/>
    <property type="match status" value="1"/>
</dbReference>
<proteinExistence type="inferred from homology"/>
<evidence type="ECO:0000256" key="1">
    <source>
        <dbReference type="ARBA" id="ARBA00006976"/>
    </source>
</evidence>
<comment type="similarity">
    <text evidence="1">Belongs to the ParA family.</text>
</comment>
<dbReference type="Gene3D" id="3.40.50.300">
    <property type="entry name" value="P-loop containing nucleotide triphosphate hydrolases"/>
    <property type="match status" value="1"/>
</dbReference>
<dbReference type="FunFam" id="3.40.50.300:FF:000285">
    <property type="entry name" value="Sporulation initiation inhibitor Soj"/>
    <property type="match status" value="1"/>
</dbReference>
<reference evidence="6 7" key="1">
    <citation type="submission" date="2020-08" db="EMBL/GenBank/DDBJ databases">
        <title>Genomic Encyclopedia of Type Strains, Phase IV (KMG-IV): sequencing the most valuable type-strain genomes for metagenomic binning, comparative biology and taxonomic classification.</title>
        <authorList>
            <person name="Goeker M."/>
        </authorList>
    </citation>
    <scope>NUCLEOTIDE SEQUENCE [LARGE SCALE GENOMIC DNA]</scope>
    <source>
        <strain evidence="6 7">DSM 21769</strain>
    </source>
</reference>
<protein>
    <recommendedName>
        <fullName evidence="4">Sporulation initiation inhibitor protein Soj</fullName>
    </recommendedName>
</protein>
<gene>
    <name evidence="6" type="ORF">HNR44_002571</name>
</gene>
<dbReference type="EMBL" id="JACHHJ010000003">
    <property type="protein sequence ID" value="MBB6450588.1"/>
    <property type="molecule type" value="Genomic_DNA"/>
</dbReference>
<evidence type="ECO:0000259" key="5">
    <source>
        <dbReference type="Pfam" id="PF13614"/>
    </source>
</evidence>
<dbReference type="AlphaFoldDB" id="A0A841Q2H3"/>
<evidence type="ECO:0000313" key="7">
    <source>
        <dbReference type="Proteomes" id="UP000568839"/>
    </source>
</evidence>
<organism evidence="6 7">
    <name type="scientific">Geomicrobium halophilum</name>
    <dbReference type="NCBI Taxonomy" id="549000"/>
    <lineage>
        <taxon>Bacteria</taxon>
        <taxon>Bacillati</taxon>
        <taxon>Bacillota</taxon>
        <taxon>Bacilli</taxon>
        <taxon>Bacillales</taxon>
        <taxon>Geomicrobium</taxon>
    </lineage>
</organism>
<name>A0A841Q2H3_9BACL</name>
<evidence type="ECO:0000256" key="2">
    <source>
        <dbReference type="ARBA" id="ARBA00049360"/>
    </source>
</evidence>
<comment type="catalytic activity">
    <reaction evidence="2">
        <text>ATP + H2O = ADP + phosphate + H(+)</text>
        <dbReference type="Rhea" id="RHEA:13065"/>
        <dbReference type="ChEBI" id="CHEBI:15377"/>
        <dbReference type="ChEBI" id="CHEBI:15378"/>
        <dbReference type="ChEBI" id="CHEBI:30616"/>
        <dbReference type="ChEBI" id="CHEBI:43474"/>
        <dbReference type="ChEBI" id="CHEBI:456216"/>
    </reaction>
</comment>
<evidence type="ECO:0000256" key="3">
    <source>
        <dbReference type="ARBA" id="ARBA00062323"/>
    </source>
</evidence>
<comment type="subunit">
    <text evidence="3">Dimerizes in the presence of ATP but not ADP; ATP-binding is required for double-stranded (ds)DNA-binding. Interacts with DnaA.</text>
</comment>
<comment type="caution">
    <text evidence="6">The sequence shown here is derived from an EMBL/GenBank/DDBJ whole genome shotgun (WGS) entry which is preliminary data.</text>
</comment>